<dbReference type="GeneID" id="102378013"/>
<evidence type="ECO:0000256" key="8">
    <source>
        <dbReference type="ARBA" id="ARBA00023040"/>
    </source>
</evidence>
<feature type="transmembrane region" description="Helical" evidence="13">
    <location>
        <begin position="89"/>
        <end position="118"/>
    </location>
</feature>
<keyword evidence="3 13" id="KW-1003">Cell membrane</keyword>
<proteinExistence type="inferred from homology"/>
<dbReference type="InterPro" id="IPR000276">
    <property type="entry name" value="GPCR_Rhodpsn"/>
</dbReference>
<dbReference type="InterPro" id="IPR050516">
    <property type="entry name" value="Olfactory_GPCR"/>
</dbReference>
<evidence type="ECO:0000256" key="2">
    <source>
        <dbReference type="ARBA" id="ARBA00004651"/>
    </source>
</evidence>
<feature type="transmembrane region" description="Helical" evidence="13">
    <location>
        <begin position="138"/>
        <end position="156"/>
    </location>
</feature>
<keyword evidence="4 13" id="KW-0716">Sensory transduction</keyword>
<dbReference type="eggNOG" id="ENOG502SHXQ">
    <property type="taxonomic scope" value="Eukaryota"/>
</dbReference>
<evidence type="ECO:0000256" key="12">
    <source>
        <dbReference type="RuleBase" id="RU000688"/>
    </source>
</evidence>
<keyword evidence="8 12" id="KW-0297">G-protein coupled receptor</keyword>
<dbReference type="CDD" id="cd15227">
    <property type="entry name" value="7tmA_OR14-like"/>
    <property type="match status" value="1"/>
</dbReference>
<comment type="subcellular location">
    <subcellularLocation>
        <location evidence="2 13">Cell membrane</location>
        <topology evidence="2 13">Multi-pass membrane protein</topology>
    </subcellularLocation>
</comment>
<dbReference type="PROSITE" id="PS00237">
    <property type="entry name" value="G_PROTEIN_RECEP_F1_1"/>
    <property type="match status" value="1"/>
</dbReference>
<evidence type="ECO:0000313" key="16">
    <source>
        <dbReference type="RefSeq" id="XP_006036493.1"/>
    </source>
</evidence>
<sequence length="317" mass="35424">MTNQSIVTEFLLLGFFDTWELQMLHFVVFLVICLAALLGNLLIIMVVALDQHLHTPMYFFLLNLSFLDLCYISTMVPKSLSNSLTNTRLIFFSGCVAQVFLVVTLADAELAFLTVMAYDRYVAVCLPLHYRIIMNRDACAQMAGCCWFISLLYSVLHTGNTFTLHFCQSNIIGQFFCDISQLLKISCSNTQPNDILIIVLTAVLGGTCFALIVVSYSHIFLTVLHIPSTQGKRKAFSTCVPHLTVFCLFLGTATFTYTQPRSASSLTKDLLAAVLYSVIPPVLNPIIYSLRNKEIKEALSKLLGRTISFTKEMNSCL</sequence>
<keyword evidence="15" id="KW-1185">Reference proteome</keyword>
<evidence type="ECO:0000256" key="5">
    <source>
        <dbReference type="ARBA" id="ARBA00022692"/>
    </source>
</evidence>
<dbReference type="PRINTS" id="PR00245">
    <property type="entry name" value="OLFACTORYR"/>
</dbReference>
<evidence type="ECO:0000256" key="7">
    <source>
        <dbReference type="ARBA" id="ARBA00022989"/>
    </source>
</evidence>
<organism evidence="15 16">
    <name type="scientific">Alligator sinensis</name>
    <name type="common">Chinese alligator</name>
    <dbReference type="NCBI Taxonomy" id="38654"/>
    <lineage>
        <taxon>Eukaryota</taxon>
        <taxon>Metazoa</taxon>
        <taxon>Chordata</taxon>
        <taxon>Craniata</taxon>
        <taxon>Vertebrata</taxon>
        <taxon>Euteleostomi</taxon>
        <taxon>Archelosauria</taxon>
        <taxon>Archosauria</taxon>
        <taxon>Crocodylia</taxon>
        <taxon>Alligatoridae</taxon>
        <taxon>Alligatorinae</taxon>
        <taxon>Alligator</taxon>
    </lineage>
</organism>
<feature type="transmembrane region" description="Helical" evidence="13">
    <location>
        <begin position="195"/>
        <end position="223"/>
    </location>
</feature>
<feature type="transmembrane region" description="Helical" evidence="13">
    <location>
        <begin position="56"/>
        <end position="77"/>
    </location>
</feature>
<dbReference type="InParanoid" id="A0A1U7SR80"/>
<protein>
    <recommendedName>
        <fullName evidence="13">Olfactory receptor</fullName>
    </recommendedName>
</protein>
<dbReference type="RefSeq" id="XP_006036493.1">
    <property type="nucleotide sequence ID" value="XM_006036431.1"/>
</dbReference>
<comment type="function">
    <text evidence="1">Odorant receptor.</text>
</comment>
<reference evidence="16" key="1">
    <citation type="submission" date="2025-08" db="UniProtKB">
        <authorList>
            <consortium name="RefSeq"/>
        </authorList>
    </citation>
    <scope>IDENTIFICATION</scope>
</reference>
<dbReference type="AlphaFoldDB" id="A0A1U7SR80"/>
<keyword evidence="5 12" id="KW-0812">Transmembrane</keyword>
<keyword evidence="11 12" id="KW-0807">Transducer</keyword>
<dbReference type="SUPFAM" id="SSF81321">
    <property type="entry name" value="Family A G protein-coupled receptor-like"/>
    <property type="match status" value="1"/>
</dbReference>
<dbReference type="GO" id="GO:0004984">
    <property type="term" value="F:olfactory receptor activity"/>
    <property type="evidence" value="ECO:0007669"/>
    <property type="project" value="InterPro"/>
</dbReference>
<accession>A0A1U7SR80</accession>
<keyword evidence="10 12" id="KW-0675">Receptor</keyword>
<comment type="similarity">
    <text evidence="12">Belongs to the G-protein coupled receptor 1 family.</text>
</comment>
<dbReference type="Gene3D" id="1.20.1070.10">
    <property type="entry name" value="Rhodopsin 7-helix transmembrane proteins"/>
    <property type="match status" value="1"/>
</dbReference>
<evidence type="ECO:0000256" key="4">
    <source>
        <dbReference type="ARBA" id="ARBA00022606"/>
    </source>
</evidence>
<evidence type="ECO:0000256" key="6">
    <source>
        <dbReference type="ARBA" id="ARBA00022725"/>
    </source>
</evidence>
<dbReference type="PRINTS" id="PR00237">
    <property type="entry name" value="GPCRRHODOPSN"/>
</dbReference>
<evidence type="ECO:0000256" key="10">
    <source>
        <dbReference type="ARBA" id="ARBA00023170"/>
    </source>
</evidence>
<feature type="transmembrane region" description="Helical" evidence="13">
    <location>
        <begin position="235"/>
        <end position="258"/>
    </location>
</feature>
<evidence type="ECO:0000256" key="3">
    <source>
        <dbReference type="ARBA" id="ARBA00022475"/>
    </source>
</evidence>
<feature type="transmembrane region" description="Helical" evidence="13">
    <location>
        <begin position="270"/>
        <end position="290"/>
    </location>
</feature>
<dbReference type="FunFam" id="1.20.1070.10:FF:000037">
    <property type="entry name" value="Olfactory receptor"/>
    <property type="match status" value="1"/>
</dbReference>
<dbReference type="InterPro" id="IPR017452">
    <property type="entry name" value="GPCR_Rhodpsn_7TM"/>
</dbReference>
<dbReference type="OrthoDB" id="6151005at2759"/>
<evidence type="ECO:0000256" key="13">
    <source>
        <dbReference type="RuleBase" id="RU363047"/>
    </source>
</evidence>
<keyword evidence="9 13" id="KW-0472">Membrane</keyword>
<evidence type="ECO:0000256" key="9">
    <source>
        <dbReference type="ARBA" id="ARBA00023136"/>
    </source>
</evidence>
<keyword evidence="7 13" id="KW-1133">Transmembrane helix</keyword>
<evidence type="ECO:0000256" key="11">
    <source>
        <dbReference type="ARBA" id="ARBA00023224"/>
    </source>
</evidence>
<keyword evidence="6 13" id="KW-0552">Olfaction</keyword>
<evidence type="ECO:0000256" key="1">
    <source>
        <dbReference type="ARBA" id="ARBA00002936"/>
    </source>
</evidence>
<feature type="transmembrane region" description="Helical" evidence="13">
    <location>
        <begin position="23"/>
        <end position="49"/>
    </location>
</feature>
<dbReference type="InterPro" id="IPR000725">
    <property type="entry name" value="Olfact_rcpt"/>
</dbReference>
<name>A0A1U7SR80_ALLSI</name>
<dbReference type="PROSITE" id="PS50262">
    <property type="entry name" value="G_PROTEIN_RECEP_F1_2"/>
    <property type="match status" value="1"/>
</dbReference>
<evidence type="ECO:0000313" key="15">
    <source>
        <dbReference type="Proteomes" id="UP000189705"/>
    </source>
</evidence>
<dbReference type="GO" id="GO:0005886">
    <property type="term" value="C:plasma membrane"/>
    <property type="evidence" value="ECO:0007669"/>
    <property type="project" value="UniProtKB-SubCell"/>
</dbReference>
<evidence type="ECO:0000259" key="14">
    <source>
        <dbReference type="PROSITE" id="PS50262"/>
    </source>
</evidence>
<dbReference type="KEGG" id="asn:102378013"/>
<feature type="domain" description="G-protein coupled receptors family 1 profile" evidence="14">
    <location>
        <begin position="39"/>
        <end position="288"/>
    </location>
</feature>
<gene>
    <name evidence="16" type="primary">LOC102378013</name>
</gene>
<dbReference type="GO" id="GO:0004930">
    <property type="term" value="F:G protein-coupled receptor activity"/>
    <property type="evidence" value="ECO:0007669"/>
    <property type="project" value="UniProtKB-KW"/>
</dbReference>
<dbReference type="Pfam" id="PF13853">
    <property type="entry name" value="7tm_4"/>
    <property type="match status" value="1"/>
</dbReference>
<dbReference type="PANTHER" id="PTHR26452">
    <property type="entry name" value="OLFACTORY RECEPTOR"/>
    <property type="match status" value="1"/>
</dbReference>
<dbReference type="Proteomes" id="UP000189705">
    <property type="component" value="Unplaced"/>
</dbReference>